<feature type="region of interest" description="Disordered" evidence="1">
    <location>
        <begin position="970"/>
        <end position="1034"/>
    </location>
</feature>
<evidence type="ECO:0000313" key="5">
    <source>
        <dbReference type="WBParaSite" id="TCNE_0001327501-mRNA-1"/>
    </source>
</evidence>
<evidence type="ECO:0000259" key="2">
    <source>
        <dbReference type="PROSITE" id="PS50097"/>
    </source>
</evidence>
<dbReference type="InterPro" id="IPR011333">
    <property type="entry name" value="SKP1/BTB/POZ_sf"/>
</dbReference>
<feature type="region of interest" description="Disordered" evidence="1">
    <location>
        <begin position="583"/>
        <end position="709"/>
    </location>
</feature>
<feature type="region of interest" description="Disordered" evidence="1">
    <location>
        <begin position="732"/>
        <end position="796"/>
    </location>
</feature>
<feature type="domain" description="BTB" evidence="2">
    <location>
        <begin position="79"/>
        <end position="141"/>
    </location>
</feature>
<evidence type="ECO:0000256" key="1">
    <source>
        <dbReference type="SAM" id="MobiDB-lite"/>
    </source>
</evidence>
<name>A0A183UXQ5_TOXCA</name>
<dbReference type="SUPFAM" id="SSF54695">
    <property type="entry name" value="POZ domain"/>
    <property type="match status" value="1"/>
</dbReference>
<keyword evidence="4" id="KW-1185">Reference proteome</keyword>
<dbReference type="EMBL" id="UYWY01021647">
    <property type="protein sequence ID" value="VDM44596.1"/>
    <property type="molecule type" value="Genomic_DNA"/>
</dbReference>
<protein>
    <submittedName>
        <fullName evidence="5">BTB domain-containing protein</fullName>
    </submittedName>
</protein>
<feature type="compositionally biased region" description="Polar residues" evidence="1">
    <location>
        <begin position="777"/>
        <end position="793"/>
    </location>
</feature>
<proteinExistence type="predicted"/>
<dbReference type="InterPro" id="IPR000210">
    <property type="entry name" value="BTB/POZ_dom"/>
</dbReference>
<feature type="compositionally biased region" description="Polar residues" evidence="1">
    <location>
        <begin position="743"/>
        <end position="760"/>
    </location>
</feature>
<reference evidence="3 4" key="2">
    <citation type="submission" date="2018-11" db="EMBL/GenBank/DDBJ databases">
        <authorList>
            <consortium name="Pathogen Informatics"/>
        </authorList>
    </citation>
    <scope>NUCLEOTIDE SEQUENCE [LARGE SCALE GENOMIC DNA]</scope>
</reference>
<reference evidence="5" key="1">
    <citation type="submission" date="2016-06" db="UniProtKB">
        <authorList>
            <consortium name="WormBaseParasite"/>
        </authorList>
    </citation>
    <scope>IDENTIFICATION</scope>
</reference>
<feature type="compositionally biased region" description="Acidic residues" evidence="1">
    <location>
        <begin position="584"/>
        <end position="598"/>
    </location>
</feature>
<sequence>MLLADIQFEDFNVGSAVEVVNHFRLLWVTTIAGNGALALTDPFSYSGIRSSHPIDALKSKIIANSVRQNSLRLVYGRVPNVTLVLGDGSTLSVHGQLLAENSYEFANRISFDQFCDVSIYEADAIRTLLSFLYNGWMNVYLNDTSRLLYVAGAIRMPVCVEALCQYLVHISTQSLAHALSCAEIASNANLYFRADCAARMRMNIAAVVENANNLSLLYELLCIATGWLQNRRERFGYAEYIYAMVPFKNLSSHELVEISIALEEQLPNEIYKPLLMQLKQAAYRNHVGVNIINMSSTLSFESPTSFQEAQSSPEVFDEILMPQNSPNVLSTNLNMKGMAAASENGQPNCSRDRVSLVSSSNESSVDSPSIPTIRSPSYGQILPTKNEMLQNGWSTPTSDHERDYYASSSADKTMIADHEISSNVTNEAAFRSPKLQHQVERVIDIAQSVNPVLNDAIMYNDFRGDKWASYQQVRKKESLDVARHCNSSCGIKNSQKDRQTDLTVTIPPYQNTEILRPTNSVQQNNTDSSNHACELKVNSLSDQVTIDKTISEQAINTTQSNRSIMSPVDNRSLKSGRISLVASAEEESDRISESDESEQSSLSSSESQDWPYEQKGLKNTTKNIVKDLHYRRHPRKHNVYGSVVSRKVDASRQKDSRITRAQFDDNRKSQPSKPPVQPDSLSYPVKKSVNEDPCSANQKRTNVTTVPSMGKQLPVARTLAAKHLVLGDDSIISSGSDTRQIDSDAQNLSSTTRLTETQNESKSKAGVANRTEIDLSTARSSSSNDESVRTAKSISDCERSTGHIISSDFENVHHEKQLADKLSPIYGNVDISQDKQKQLSDEQGPVKSATVIHCPESSGASSSASSSAFQVVHSNINMKYNMNSLSKPEAQIEQKHEFPVEHKKQMLGSEYRITTSVITSKDDRKTAKGIPIINDELRVAVDLKEDQKTESDLKTAVDLETSIENQNENLLLRRASKRSNERDSSEGMTGLGIDDSIKNLNKNSDPMQDEKMTDKTPPSPPSENDLHDHCGFEQSDKALKTLSTTSSYTETDLLEKATSSSLSI</sequence>
<feature type="compositionally biased region" description="Basic and acidic residues" evidence="1">
    <location>
        <begin position="646"/>
        <end position="668"/>
    </location>
</feature>
<feature type="compositionally biased region" description="Polar residues" evidence="1">
    <location>
        <begin position="695"/>
        <end position="707"/>
    </location>
</feature>
<accession>A0A183UXQ5</accession>
<feature type="compositionally biased region" description="Basic residues" evidence="1">
    <location>
        <begin position="629"/>
        <end position="638"/>
    </location>
</feature>
<dbReference type="Proteomes" id="UP000050794">
    <property type="component" value="Unassembled WGS sequence"/>
</dbReference>
<feature type="compositionally biased region" description="Basic and acidic residues" evidence="1">
    <location>
        <begin position="1024"/>
        <end position="1034"/>
    </location>
</feature>
<evidence type="ECO:0000313" key="3">
    <source>
        <dbReference type="EMBL" id="VDM44596.1"/>
    </source>
</evidence>
<evidence type="ECO:0000313" key="4">
    <source>
        <dbReference type="Proteomes" id="UP000050794"/>
    </source>
</evidence>
<dbReference type="WBParaSite" id="TCNE_0001327501-mRNA-1">
    <property type="protein sequence ID" value="TCNE_0001327501-mRNA-1"/>
    <property type="gene ID" value="TCNE_0001327501"/>
</dbReference>
<gene>
    <name evidence="3" type="ORF">TCNE_LOCUS13275</name>
</gene>
<dbReference type="PROSITE" id="PS50097">
    <property type="entry name" value="BTB"/>
    <property type="match status" value="1"/>
</dbReference>
<dbReference type="AlphaFoldDB" id="A0A183UXQ5"/>
<organism evidence="4 5">
    <name type="scientific">Toxocara canis</name>
    <name type="common">Canine roundworm</name>
    <dbReference type="NCBI Taxonomy" id="6265"/>
    <lineage>
        <taxon>Eukaryota</taxon>
        <taxon>Metazoa</taxon>
        <taxon>Ecdysozoa</taxon>
        <taxon>Nematoda</taxon>
        <taxon>Chromadorea</taxon>
        <taxon>Rhabditida</taxon>
        <taxon>Spirurina</taxon>
        <taxon>Ascaridomorpha</taxon>
        <taxon>Ascaridoidea</taxon>
        <taxon>Toxocaridae</taxon>
        <taxon>Toxocara</taxon>
    </lineage>
</organism>